<evidence type="ECO:0000313" key="4">
    <source>
        <dbReference type="EMBL" id="PAV62222.1"/>
    </source>
</evidence>
<protein>
    <submittedName>
        <fullName evidence="4">Uncharacterized protein</fullName>
    </submittedName>
</protein>
<dbReference type="InterPro" id="IPR004882">
    <property type="entry name" value="Luc7-rel"/>
</dbReference>
<dbReference type="Proteomes" id="UP000218231">
    <property type="component" value="Unassembled WGS sequence"/>
</dbReference>
<feature type="coiled-coil region" evidence="2">
    <location>
        <begin position="87"/>
        <end position="196"/>
    </location>
</feature>
<accession>A0A2A2JKY7</accession>
<dbReference type="STRING" id="2018661.A0A2A2JKY7"/>
<reference evidence="4 5" key="1">
    <citation type="journal article" date="2017" name="Curr. Biol.">
        <title>Genome architecture and evolution of a unichromosomal asexual nematode.</title>
        <authorList>
            <person name="Fradin H."/>
            <person name="Zegar C."/>
            <person name="Gutwein M."/>
            <person name="Lucas J."/>
            <person name="Kovtun M."/>
            <person name="Corcoran D."/>
            <person name="Baugh L.R."/>
            <person name="Kiontke K."/>
            <person name="Gunsalus K."/>
            <person name="Fitch D.H."/>
            <person name="Piano F."/>
        </authorList>
    </citation>
    <scope>NUCLEOTIDE SEQUENCE [LARGE SCALE GENOMIC DNA]</scope>
    <source>
        <strain evidence="4">PF1309</strain>
    </source>
</reference>
<evidence type="ECO:0000256" key="3">
    <source>
        <dbReference type="SAM" id="MobiDB-lite"/>
    </source>
</evidence>
<keyword evidence="2" id="KW-0175">Coiled coil</keyword>
<feature type="region of interest" description="Disordered" evidence="3">
    <location>
        <begin position="246"/>
        <end position="331"/>
    </location>
</feature>
<comment type="similarity">
    <text evidence="1">Belongs to the Luc7 family.</text>
</comment>
<gene>
    <name evidence="4" type="ORF">WR25_00801</name>
</gene>
<evidence type="ECO:0000313" key="5">
    <source>
        <dbReference type="Proteomes" id="UP000218231"/>
    </source>
</evidence>
<dbReference type="PANTHER" id="PTHR12375">
    <property type="entry name" value="RNA-BINDING PROTEIN LUC7-RELATED"/>
    <property type="match status" value="1"/>
</dbReference>
<dbReference type="AlphaFoldDB" id="A0A2A2JKY7"/>
<dbReference type="EMBL" id="LIAE01010383">
    <property type="protein sequence ID" value="PAV62223.1"/>
    <property type="molecule type" value="Genomic_DNA"/>
</dbReference>
<evidence type="ECO:0000256" key="1">
    <source>
        <dbReference type="ARBA" id="ARBA00005655"/>
    </source>
</evidence>
<evidence type="ECO:0000256" key="2">
    <source>
        <dbReference type="SAM" id="Coils"/>
    </source>
</evidence>
<organism evidence="4 5">
    <name type="scientific">Diploscapter pachys</name>
    <dbReference type="NCBI Taxonomy" id="2018661"/>
    <lineage>
        <taxon>Eukaryota</taxon>
        <taxon>Metazoa</taxon>
        <taxon>Ecdysozoa</taxon>
        <taxon>Nematoda</taxon>
        <taxon>Chromadorea</taxon>
        <taxon>Rhabditida</taxon>
        <taxon>Rhabditina</taxon>
        <taxon>Rhabditomorpha</taxon>
        <taxon>Rhabditoidea</taxon>
        <taxon>Rhabditidae</taxon>
        <taxon>Diploscapter</taxon>
    </lineage>
</organism>
<feature type="compositionally biased region" description="Basic residues" evidence="3">
    <location>
        <begin position="280"/>
        <end position="293"/>
    </location>
</feature>
<sequence length="358" mass="42753">MTDFMAQMLNELMGPSRNALPGEKVDLDYDHPDVCKDFLAGFCTYDSFRNTKNDMGFCPYSIHDESLRKKYQESSRKGRLGYEEKFLDRIRRLHNEVRRKIEKHEERLLMTQGETSSTNELYDRKKAELTEKRDSIIRSIEQLMDEAQKEGARGNVGAAESAVSRADELTREKNALDEEEVKMEDEKQRAVLFEDAISQGNKQMQVCQVCGCFMLTNDAPQRIDDHLSGKLHIAYLRIQEQVDKMEQEREARRRSVKENSGDRDKERERRADRDKERERKRSRSRDRKRSRSRDRRDKERERESRHHRESRDSDRDRRDRDRDREKEKYDKDRKRVGLTNFVGLNLKEVSFMSFYEKC</sequence>
<feature type="compositionally biased region" description="Basic and acidic residues" evidence="3">
    <location>
        <begin position="246"/>
        <end position="279"/>
    </location>
</feature>
<dbReference type="GO" id="GO:0006376">
    <property type="term" value="P:mRNA splice site recognition"/>
    <property type="evidence" value="ECO:0007669"/>
    <property type="project" value="InterPro"/>
</dbReference>
<comment type="caution">
    <text evidence="4">The sequence shown here is derived from an EMBL/GenBank/DDBJ whole genome shotgun (WGS) entry which is preliminary data.</text>
</comment>
<dbReference type="EMBL" id="LIAE01010383">
    <property type="protein sequence ID" value="PAV62222.1"/>
    <property type="molecule type" value="Genomic_DNA"/>
</dbReference>
<feature type="compositionally biased region" description="Basic and acidic residues" evidence="3">
    <location>
        <begin position="294"/>
        <end position="331"/>
    </location>
</feature>
<name>A0A2A2JKY7_9BILA</name>
<keyword evidence="5" id="KW-1185">Reference proteome</keyword>
<dbReference type="GO" id="GO:0003729">
    <property type="term" value="F:mRNA binding"/>
    <property type="evidence" value="ECO:0007669"/>
    <property type="project" value="InterPro"/>
</dbReference>
<proteinExistence type="inferred from homology"/>
<dbReference type="GO" id="GO:0005685">
    <property type="term" value="C:U1 snRNP"/>
    <property type="evidence" value="ECO:0007669"/>
    <property type="project" value="InterPro"/>
</dbReference>
<dbReference type="OrthoDB" id="10266921at2759"/>
<dbReference type="Pfam" id="PF03194">
    <property type="entry name" value="LUC7"/>
    <property type="match status" value="1"/>
</dbReference>